<dbReference type="RefSeq" id="WP_311501254.1">
    <property type="nucleotide sequence ID" value="NZ_JAVRHN010000016.1"/>
</dbReference>
<name>A0ABU3DW93_9FLAO</name>
<dbReference type="SUPFAM" id="SSF160574">
    <property type="entry name" value="BT0923-like"/>
    <property type="match status" value="1"/>
</dbReference>
<evidence type="ECO:0008006" key="4">
    <source>
        <dbReference type="Google" id="ProtNLM"/>
    </source>
</evidence>
<evidence type="ECO:0000256" key="1">
    <source>
        <dbReference type="SAM" id="SignalP"/>
    </source>
</evidence>
<sequence>MKKLGLSLIAAAAFLISTNDIQAQATDMEEEIVEVEQEQQTDDFQTIEIMALPQAVKVAVIKDFEGATTEEAWVKTDDEGKKVYKIAINVDGESKNVVADADGNWIEEKQE</sequence>
<keyword evidence="3" id="KW-1185">Reference proteome</keyword>
<evidence type="ECO:0000313" key="3">
    <source>
        <dbReference type="Proteomes" id="UP001253848"/>
    </source>
</evidence>
<evidence type="ECO:0000313" key="2">
    <source>
        <dbReference type="EMBL" id="MDT0687991.1"/>
    </source>
</evidence>
<protein>
    <recommendedName>
        <fullName evidence="4">PepSY domain-containing protein</fullName>
    </recommendedName>
</protein>
<comment type="caution">
    <text evidence="2">The sequence shown here is derived from an EMBL/GenBank/DDBJ whole genome shotgun (WGS) entry which is preliminary data.</text>
</comment>
<feature type="chain" id="PRO_5046315009" description="PepSY domain-containing protein" evidence="1">
    <location>
        <begin position="26"/>
        <end position="111"/>
    </location>
</feature>
<dbReference type="Proteomes" id="UP001253848">
    <property type="component" value="Unassembled WGS sequence"/>
</dbReference>
<proteinExistence type="predicted"/>
<accession>A0ABU3DW93</accession>
<feature type="signal peptide" evidence="1">
    <location>
        <begin position="1"/>
        <end position="25"/>
    </location>
</feature>
<organism evidence="2 3">
    <name type="scientific">Autumnicola psychrophila</name>
    <dbReference type="NCBI Taxonomy" id="3075592"/>
    <lineage>
        <taxon>Bacteria</taxon>
        <taxon>Pseudomonadati</taxon>
        <taxon>Bacteroidota</taxon>
        <taxon>Flavobacteriia</taxon>
        <taxon>Flavobacteriales</taxon>
        <taxon>Flavobacteriaceae</taxon>
        <taxon>Autumnicola</taxon>
    </lineage>
</organism>
<keyword evidence="1" id="KW-0732">Signal</keyword>
<dbReference type="EMBL" id="JAVRHN010000016">
    <property type="protein sequence ID" value="MDT0687991.1"/>
    <property type="molecule type" value="Genomic_DNA"/>
</dbReference>
<reference evidence="2 3" key="1">
    <citation type="submission" date="2023-09" db="EMBL/GenBank/DDBJ databases">
        <authorList>
            <person name="Rey-Velasco X."/>
        </authorList>
    </citation>
    <scope>NUCLEOTIDE SEQUENCE [LARGE SCALE GENOMIC DNA]</scope>
    <source>
        <strain evidence="2 3">F225</strain>
    </source>
</reference>
<gene>
    <name evidence="2" type="ORF">RM541_16615</name>
</gene>